<feature type="domain" description="PIN" evidence="7">
    <location>
        <begin position="4"/>
        <end position="120"/>
    </location>
</feature>
<evidence type="ECO:0000256" key="4">
    <source>
        <dbReference type="ARBA" id="ARBA00022801"/>
    </source>
</evidence>
<evidence type="ECO:0000256" key="1">
    <source>
        <dbReference type="ARBA" id="ARBA00022649"/>
    </source>
</evidence>
<dbReference type="GO" id="GO:0004540">
    <property type="term" value="F:RNA nuclease activity"/>
    <property type="evidence" value="ECO:0007669"/>
    <property type="project" value="InterPro"/>
</dbReference>
<dbReference type="PANTHER" id="PTHR35901">
    <property type="entry name" value="RIBONUCLEASE VAPC3"/>
    <property type="match status" value="1"/>
</dbReference>
<comment type="function">
    <text evidence="6">Toxic component of a toxin-antitoxin (TA) system. An RNase.</text>
</comment>
<keyword evidence="3 6" id="KW-0479">Metal-binding</keyword>
<dbReference type="PANTHER" id="PTHR35901:SF1">
    <property type="entry name" value="EXONUCLEASE VAPC9"/>
    <property type="match status" value="1"/>
</dbReference>
<sequence>MNLVVDASVAIKWFVPEIHWEYAARLQGCSDLYAPDFMLLECSNILIKKVRRQEISHNDADEIQQALSCAPLDFYPWQELLESATLVAHETYRSVYDCIYLVLAQQLGGQMVTADKKFYQSLEDHPIWSAHLLWIEDVYHATEEAKKGYD</sequence>
<dbReference type="Pfam" id="PF01850">
    <property type="entry name" value="PIN"/>
    <property type="match status" value="1"/>
</dbReference>
<organism evidence="8">
    <name type="scientific">uncultured Thiotrichaceae bacterium</name>
    <dbReference type="NCBI Taxonomy" id="298394"/>
    <lineage>
        <taxon>Bacteria</taxon>
        <taxon>Pseudomonadati</taxon>
        <taxon>Pseudomonadota</taxon>
        <taxon>Gammaproteobacteria</taxon>
        <taxon>Thiotrichales</taxon>
        <taxon>Thiotrichaceae</taxon>
        <taxon>environmental samples</taxon>
    </lineage>
</organism>
<comment type="cofactor">
    <cofactor evidence="6">
        <name>Mg(2+)</name>
        <dbReference type="ChEBI" id="CHEBI:18420"/>
    </cofactor>
</comment>
<evidence type="ECO:0000256" key="6">
    <source>
        <dbReference type="HAMAP-Rule" id="MF_00265"/>
    </source>
</evidence>
<accession>A0A6S6U6C4</accession>
<dbReference type="GO" id="GO:0090729">
    <property type="term" value="F:toxin activity"/>
    <property type="evidence" value="ECO:0007669"/>
    <property type="project" value="UniProtKB-KW"/>
</dbReference>
<dbReference type="GO" id="GO:0016787">
    <property type="term" value="F:hydrolase activity"/>
    <property type="evidence" value="ECO:0007669"/>
    <property type="project" value="UniProtKB-KW"/>
</dbReference>
<keyword evidence="2 6" id="KW-0540">Nuclease</keyword>
<keyword evidence="5 6" id="KW-0460">Magnesium</keyword>
<dbReference type="Gene3D" id="3.40.50.1010">
    <property type="entry name" value="5'-nuclease"/>
    <property type="match status" value="1"/>
</dbReference>
<evidence type="ECO:0000256" key="5">
    <source>
        <dbReference type="ARBA" id="ARBA00022842"/>
    </source>
</evidence>
<keyword evidence="1 6" id="KW-1277">Toxin-antitoxin system</keyword>
<dbReference type="InterPro" id="IPR029060">
    <property type="entry name" value="PIN-like_dom_sf"/>
</dbReference>
<evidence type="ECO:0000313" key="8">
    <source>
        <dbReference type="EMBL" id="CAA6827285.1"/>
    </source>
</evidence>
<keyword evidence="4 6" id="KW-0378">Hydrolase</keyword>
<dbReference type="EC" id="3.1.-.-" evidence="6"/>
<dbReference type="InterPro" id="IPR022907">
    <property type="entry name" value="VapC_family"/>
</dbReference>
<dbReference type="EMBL" id="CACVAT010000438">
    <property type="protein sequence ID" value="CAA6827285.1"/>
    <property type="molecule type" value="Genomic_DNA"/>
</dbReference>
<reference evidence="8" key="1">
    <citation type="submission" date="2020-01" db="EMBL/GenBank/DDBJ databases">
        <authorList>
            <person name="Meier V. D."/>
            <person name="Meier V D."/>
        </authorList>
    </citation>
    <scope>NUCLEOTIDE SEQUENCE</scope>
    <source>
        <strain evidence="8">HLG_WM_MAG_09</strain>
    </source>
</reference>
<evidence type="ECO:0000256" key="3">
    <source>
        <dbReference type="ARBA" id="ARBA00022723"/>
    </source>
</evidence>
<feature type="binding site" evidence="6">
    <location>
        <position position="6"/>
    </location>
    <ligand>
        <name>Mg(2+)</name>
        <dbReference type="ChEBI" id="CHEBI:18420"/>
    </ligand>
</feature>
<protein>
    <recommendedName>
        <fullName evidence="6">Ribonuclease VapC</fullName>
        <shortName evidence="6">RNase VapC</shortName>
        <ecNumber evidence="6">3.1.-.-</ecNumber>
    </recommendedName>
    <alternativeName>
        <fullName evidence="6">Toxin VapC</fullName>
    </alternativeName>
</protein>
<comment type="similarity">
    <text evidence="6">Belongs to the PINc/VapC protein family.</text>
</comment>
<dbReference type="SUPFAM" id="SSF88723">
    <property type="entry name" value="PIN domain-like"/>
    <property type="match status" value="1"/>
</dbReference>
<gene>
    <name evidence="6" type="primary">vapC</name>
    <name evidence="8" type="ORF">HELGO_WM47551</name>
</gene>
<feature type="binding site" evidence="6">
    <location>
        <position position="97"/>
    </location>
    <ligand>
        <name>Mg(2+)</name>
        <dbReference type="ChEBI" id="CHEBI:18420"/>
    </ligand>
</feature>
<dbReference type="CDD" id="cd09873">
    <property type="entry name" value="PIN_Pae0151-like"/>
    <property type="match status" value="1"/>
</dbReference>
<dbReference type="HAMAP" id="MF_00265">
    <property type="entry name" value="VapC_Nob1"/>
    <property type="match status" value="1"/>
</dbReference>
<dbReference type="InterPro" id="IPR051619">
    <property type="entry name" value="TypeII_TA_RNase_PINc/VapC"/>
</dbReference>
<keyword evidence="6" id="KW-0800">Toxin</keyword>
<dbReference type="InterPro" id="IPR044153">
    <property type="entry name" value="PIN_Pae0151-like"/>
</dbReference>
<evidence type="ECO:0000256" key="2">
    <source>
        <dbReference type="ARBA" id="ARBA00022722"/>
    </source>
</evidence>
<proteinExistence type="inferred from homology"/>
<evidence type="ECO:0000259" key="7">
    <source>
        <dbReference type="Pfam" id="PF01850"/>
    </source>
</evidence>
<dbReference type="InterPro" id="IPR002716">
    <property type="entry name" value="PIN_dom"/>
</dbReference>
<dbReference type="AlphaFoldDB" id="A0A6S6U6C4"/>
<name>A0A6S6U6C4_9GAMM</name>
<dbReference type="GO" id="GO:0000287">
    <property type="term" value="F:magnesium ion binding"/>
    <property type="evidence" value="ECO:0007669"/>
    <property type="project" value="UniProtKB-UniRule"/>
</dbReference>